<evidence type="ECO:0000256" key="5">
    <source>
        <dbReference type="SAM" id="SignalP"/>
    </source>
</evidence>
<dbReference type="GO" id="GO:0006397">
    <property type="term" value="P:mRNA processing"/>
    <property type="evidence" value="ECO:0007669"/>
    <property type="project" value="UniProtKB-KW"/>
</dbReference>
<dbReference type="InterPro" id="IPR035979">
    <property type="entry name" value="RBD_domain_sf"/>
</dbReference>
<dbReference type="Pfam" id="PF00076">
    <property type="entry name" value="RRM_1"/>
    <property type="match status" value="1"/>
</dbReference>
<keyword evidence="8" id="KW-1185">Reference proteome</keyword>
<dbReference type="InterPro" id="IPR012677">
    <property type="entry name" value="Nucleotide-bd_a/b_plait_sf"/>
</dbReference>
<dbReference type="STRING" id="4555.K4ADA4"/>
<evidence type="ECO:0000256" key="1">
    <source>
        <dbReference type="ARBA" id="ARBA00022664"/>
    </source>
</evidence>
<dbReference type="GO" id="GO:0003729">
    <property type="term" value="F:mRNA binding"/>
    <property type="evidence" value="ECO:0000318"/>
    <property type="project" value="GO_Central"/>
</dbReference>
<feature type="domain" description="RRM" evidence="6">
    <location>
        <begin position="122"/>
        <end position="200"/>
    </location>
</feature>
<evidence type="ECO:0000313" key="8">
    <source>
        <dbReference type="Proteomes" id="UP000004995"/>
    </source>
</evidence>
<feature type="region of interest" description="Disordered" evidence="4">
    <location>
        <begin position="202"/>
        <end position="293"/>
    </location>
</feature>
<dbReference type="Proteomes" id="UP000004995">
    <property type="component" value="Unassembled WGS sequence"/>
</dbReference>
<dbReference type="SMART" id="SM00361">
    <property type="entry name" value="RRM_1"/>
    <property type="match status" value="1"/>
</dbReference>
<dbReference type="EnsemblPlants" id="KQK90715">
    <property type="protein sequence ID" value="KQK90715"/>
    <property type="gene ID" value="SETIT_036861mg"/>
</dbReference>
<dbReference type="GO" id="GO:0000381">
    <property type="term" value="P:regulation of alternative mRNA splicing, via spliceosome"/>
    <property type="evidence" value="ECO:0000318"/>
    <property type="project" value="GO_Central"/>
</dbReference>
<name>K4ADA4_SETIT</name>
<dbReference type="InParanoid" id="K4ADA4"/>
<dbReference type="Gene3D" id="3.30.70.330">
    <property type="match status" value="1"/>
</dbReference>
<dbReference type="Gramene" id="KQK90715">
    <property type="protein sequence ID" value="KQK90715"/>
    <property type="gene ID" value="SETIT_036861mg"/>
</dbReference>
<feature type="compositionally biased region" description="Low complexity" evidence="4">
    <location>
        <begin position="228"/>
        <end position="237"/>
    </location>
</feature>
<feature type="compositionally biased region" description="Basic and acidic residues" evidence="4">
    <location>
        <begin position="68"/>
        <end position="78"/>
    </location>
</feature>
<dbReference type="ExpressionAtlas" id="K4ADA4">
    <property type="expression patterns" value="baseline"/>
</dbReference>
<evidence type="ECO:0000313" key="7">
    <source>
        <dbReference type="EnsemblPlants" id="KQK90715"/>
    </source>
</evidence>
<evidence type="ECO:0000256" key="3">
    <source>
        <dbReference type="PROSITE-ProRule" id="PRU00176"/>
    </source>
</evidence>
<reference evidence="8" key="1">
    <citation type="journal article" date="2012" name="Nat. Biotechnol.">
        <title>Reference genome sequence of the model plant Setaria.</title>
        <authorList>
            <person name="Bennetzen J.L."/>
            <person name="Schmutz J."/>
            <person name="Wang H."/>
            <person name="Percifield R."/>
            <person name="Hawkins J."/>
            <person name="Pontaroli A.C."/>
            <person name="Estep M."/>
            <person name="Feng L."/>
            <person name="Vaughn J.N."/>
            <person name="Grimwood J."/>
            <person name="Jenkins J."/>
            <person name="Barry K."/>
            <person name="Lindquist E."/>
            <person name="Hellsten U."/>
            <person name="Deshpande S."/>
            <person name="Wang X."/>
            <person name="Wu X."/>
            <person name="Mitros T."/>
            <person name="Triplett J."/>
            <person name="Yang X."/>
            <person name="Ye C.Y."/>
            <person name="Mauro-Herrera M."/>
            <person name="Wang L."/>
            <person name="Li P."/>
            <person name="Sharma M."/>
            <person name="Sharma R."/>
            <person name="Ronald P.C."/>
            <person name="Panaud O."/>
            <person name="Kellogg E.A."/>
            <person name="Brutnell T.P."/>
            <person name="Doust A.N."/>
            <person name="Tuskan G.A."/>
            <person name="Rokhsar D."/>
            <person name="Devos K.M."/>
        </authorList>
    </citation>
    <scope>NUCLEOTIDE SEQUENCE [LARGE SCALE GENOMIC DNA]</scope>
    <source>
        <strain evidence="8">cv. Yugu1</strain>
    </source>
</reference>
<accession>K4ADA4</accession>
<dbReference type="SMART" id="SM00360">
    <property type="entry name" value="RRM"/>
    <property type="match status" value="1"/>
</dbReference>
<organism evidence="7 8">
    <name type="scientific">Setaria italica</name>
    <name type="common">Foxtail millet</name>
    <name type="synonym">Panicum italicum</name>
    <dbReference type="NCBI Taxonomy" id="4555"/>
    <lineage>
        <taxon>Eukaryota</taxon>
        <taxon>Viridiplantae</taxon>
        <taxon>Streptophyta</taxon>
        <taxon>Embryophyta</taxon>
        <taxon>Tracheophyta</taxon>
        <taxon>Spermatophyta</taxon>
        <taxon>Magnoliopsida</taxon>
        <taxon>Liliopsida</taxon>
        <taxon>Poales</taxon>
        <taxon>Poaceae</taxon>
        <taxon>PACMAD clade</taxon>
        <taxon>Panicoideae</taxon>
        <taxon>Panicodae</taxon>
        <taxon>Paniceae</taxon>
        <taxon>Cenchrinae</taxon>
        <taxon>Setaria</taxon>
    </lineage>
</organism>
<keyword evidence="2" id="KW-0508">mRNA splicing</keyword>
<gene>
    <name evidence="7" type="primary">LOC101778930</name>
</gene>
<proteinExistence type="predicted"/>
<keyword evidence="1" id="KW-0507">mRNA processing</keyword>
<reference evidence="7" key="2">
    <citation type="submission" date="2018-08" db="UniProtKB">
        <authorList>
            <consortium name="EnsemblPlants"/>
        </authorList>
    </citation>
    <scope>IDENTIFICATION</scope>
    <source>
        <strain evidence="7">Yugu1</strain>
    </source>
</reference>
<dbReference type="eggNOG" id="KOG0118">
    <property type="taxonomic scope" value="Eukaryota"/>
</dbReference>
<sequence length="293" mass="33121">MAVWYPATGFLWSLPALLCFSFGKLYGQPNNPASPGPNPTPSRLSLKNHTASPTPAPPSSLVPHGRVRTSEASRDRLRPSSPRKSMGRGYDYSPSPPRGYRRRARSPSPRGRYGGRARDLPTSLLVRNLRRDCRPDDLRRPFGKFGRVKDVYLPRDYYTGDPRGFGFIQYFDPDDAADAKYHMDGQMFLGREITVVFAEENRKKPTEMRARERVSGRGRSYDRRLRSRSPGYSGSPRGRSRSRSRSYSPAPKPKHHSRSPSRSLSRSPVDSRSRSASPAVRSPRRERSLSVSQ</sequence>
<dbReference type="EMBL" id="AGNK02005975">
    <property type="status" value="NOT_ANNOTATED_CDS"/>
    <property type="molecule type" value="Genomic_DNA"/>
</dbReference>
<feature type="compositionally biased region" description="Basic and acidic residues" evidence="4">
    <location>
        <begin position="202"/>
        <end position="224"/>
    </location>
</feature>
<dbReference type="FunCoup" id="K4ADA4">
    <property type="interactions" value="1703"/>
</dbReference>
<keyword evidence="5" id="KW-0732">Signal</keyword>
<feature type="signal peptide" evidence="5">
    <location>
        <begin position="1"/>
        <end position="27"/>
    </location>
</feature>
<feature type="region of interest" description="Disordered" evidence="4">
    <location>
        <begin position="31"/>
        <end position="119"/>
    </location>
</feature>
<feature type="compositionally biased region" description="Basic and acidic residues" evidence="4">
    <location>
        <begin position="283"/>
        <end position="293"/>
    </location>
</feature>
<dbReference type="InterPro" id="IPR003954">
    <property type="entry name" value="RRM_euk-type"/>
</dbReference>
<protein>
    <recommendedName>
        <fullName evidence="6">RRM domain-containing protein</fullName>
    </recommendedName>
</protein>
<keyword evidence="3" id="KW-0694">RNA-binding</keyword>
<dbReference type="InterPro" id="IPR000504">
    <property type="entry name" value="RRM_dom"/>
</dbReference>
<feature type="compositionally biased region" description="Low complexity" evidence="4">
    <location>
        <begin position="260"/>
        <end position="281"/>
    </location>
</feature>
<dbReference type="PANTHER" id="PTHR23147">
    <property type="entry name" value="SERINE/ARGININE RICH SPLICING FACTOR"/>
    <property type="match status" value="1"/>
</dbReference>
<dbReference type="SUPFAM" id="SSF54928">
    <property type="entry name" value="RNA-binding domain, RBD"/>
    <property type="match status" value="1"/>
</dbReference>
<dbReference type="PROSITE" id="PS50102">
    <property type="entry name" value="RRM"/>
    <property type="match status" value="1"/>
</dbReference>
<evidence type="ECO:0000256" key="4">
    <source>
        <dbReference type="SAM" id="MobiDB-lite"/>
    </source>
</evidence>
<dbReference type="GO" id="GO:0008380">
    <property type="term" value="P:RNA splicing"/>
    <property type="evidence" value="ECO:0007669"/>
    <property type="project" value="UniProtKB-KW"/>
</dbReference>
<feature type="chain" id="PRO_5010128875" description="RRM domain-containing protein" evidence="5">
    <location>
        <begin position="28"/>
        <end position="293"/>
    </location>
</feature>
<dbReference type="GO" id="GO:0016607">
    <property type="term" value="C:nuclear speck"/>
    <property type="evidence" value="ECO:0000318"/>
    <property type="project" value="GO_Central"/>
</dbReference>
<dbReference type="AlphaFoldDB" id="K4ADA4"/>
<evidence type="ECO:0000256" key="2">
    <source>
        <dbReference type="ARBA" id="ARBA00023187"/>
    </source>
</evidence>
<dbReference type="InterPro" id="IPR050907">
    <property type="entry name" value="SRSF"/>
</dbReference>
<dbReference type="OMA" id="AMYSLDR"/>
<evidence type="ECO:0000259" key="6">
    <source>
        <dbReference type="PROSITE" id="PS50102"/>
    </source>
</evidence>